<dbReference type="SUPFAM" id="SSF88659">
    <property type="entry name" value="Sigma3 and sigma4 domains of RNA polymerase sigma factors"/>
    <property type="match status" value="1"/>
</dbReference>
<keyword evidence="4" id="KW-0804">Transcription</keyword>
<evidence type="ECO:0000256" key="1">
    <source>
        <dbReference type="ARBA" id="ARBA00010641"/>
    </source>
</evidence>
<feature type="domain" description="RNA polymerase sigma-70 region 2" evidence="5">
    <location>
        <begin position="31"/>
        <end position="98"/>
    </location>
</feature>
<comment type="similarity">
    <text evidence="1">Belongs to the sigma-70 factor family. ECF subfamily.</text>
</comment>
<dbReference type="RefSeq" id="WP_143166792.1">
    <property type="nucleotide sequence ID" value="NZ_FQUQ01000002.1"/>
</dbReference>
<dbReference type="GO" id="GO:0006352">
    <property type="term" value="P:DNA-templated transcription initiation"/>
    <property type="evidence" value="ECO:0007669"/>
    <property type="project" value="InterPro"/>
</dbReference>
<dbReference type="Pfam" id="PF04542">
    <property type="entry name" value="Sigma70_r2"/>
    <property type="match status" value="1"/>
</dbReference>
<dbReference type="GO" id="GO:0003677">
    <property type="term" value="F:DNA binding"/>
    <property type="evidence" value="ECO:0007669"/>
    <property type="project" value="InterPro"/>
</dbReference>
<keyword evidence="3" id="KW-0731">Sigma factor</keyword>
<dbReference type="InterPro" id="IPR013325">
    <property type="entry name" value="RNA_pol_sigma_r2"/>
</dbReference>
<dbReference type="GO" id="GO:0016987">
    <property type="term" value="F:sigma factor activity"/>
    <property type="evidence" value="ECO:0007669"/>
    <property type="project" value="UniProtKB-KW"/>
</dbReference>
<dbReference type="OrthoDB" id="655312at2"/>
<evidence type="ECO:0000259" key="5">
    <source>
        <dbReference type="Pfam" id="PF04542"/>
    </source>
</evidence>
<evidence type="ECO:0000313" key="7">
    <source>
        <dbReference type="EMBL" id="SHF45077.1"/>
    </source>
</evidence>
<dbReference type="InterPro" id="IPR014327">
    <property type="entry name" value="RNA_pol_sigma70_bacteroid"/>
</dbReference>
<proteinExistence type="inferred from homology"/>
<evidence type="ECO:0000256" key="4">
    <source>
        <dbReference type="ARBA" id="ARBA00023163"/>
    </source>
</evidence>
<evidence type="ECO:0000313" key="8">
    <source>
        <dbReference type="Proteomes" id="UP000184287"/>
    </source>
</evidence>
<sequence length="204" mass="23593">MKNMVLTDPLVSEAELVARLKQGDEQAFASLYHQYKFQIAPNLLRLVKSASIAEDLLHDLFLKIWENREQLDPEQSLRAYLFRIAHNMVIDFFRKAARNKTYQEHLMLNANLSYSHIEEMMDDHQRQAFLSKALETLSPQSRLVFKLCKLEGKSYEEISQLLQISTNTVSNHLVKANKHLKSHLDNPANLPYLIALILIPAFCS</sequence>
<dbReference type="SUPFAM" id="SSF88946">
    <property type="entry name" value="Sigma2 domain of RNA polymerase sigma factors"/>
    <property type="match status" value="1"/>
</dbReference>
<dbReference type="InterPro" id="IPR039425">
    <property type="entry name" value="RNA_pol_sigma-70-like"/>
</dbReference>
<dbReference type="Proteomes" id="UP000184287">
    <property type="component" value="Unassembled WGS sequence"/>
</dbReference>
<dbReference type="NCBIfam" id="TIGR02937">
    <property type="entry name" value="sigma70-ECF"/>
    <property type="match status" value="1"/>
</dbReference>
<dbReference type="CDD" id="cd06171">
    <property type="entry name" value="Sigma70_r4"/>
    <property type="match status" value="1"/>
</dbReference>
<dbReference type="Pfam" id="PF08281">
    <property type="entry name" value="Sigma70_r4_2"/>
    <property type="match status" value="1"/>
</dbReference>
<dbReference type="PANTHER" id="PTHR43133:SF46">
    <property type="entry name" value="RNA POLYMERASE SIGMA-70 FACTOR ECF SUBFAMILY"/>
    <property type="match status" value="1"/>
</dbReference>
<dbReference type="AlphaFoldDB" id="A0A1M5BS26"/>
<evidence type="ECO:0000259" key="6">
    <source>
        <dbReference type="Pfam" id="PF08281"/>
    </source>
</evidence>
<keyword evidence="2" id="KW-0805">Transcription regulation</keyword>
<dbReference type="Gene3D" id="1.10.1740.10">
    <property type="match status" value="1"/>
</dbReference>
<dbReference type="EMBL" id="FQUQ01000002">
    <property type="protein sequence ID" value="SHF45077.1"/>
    <property type="molecule type" value="Genomic_DNA"/>
</dbReference>
<evidence type="ECO:0000256" key="3">
    <source>
        <dbReference type="ARBA" id="ARBA00023082"/>
    </source>
</evidence>
<dbReference type="InterPro" id="IPR013324">
    <property type="entry name" value="RNA_pol_sigma_r3/r4-like"/>
</dbReference>
<dbReference type="Gene3D" id="1.10.10.10">
    <property type="entry name" value="Winged helix-like DNA-binding domain superfamily/Winged helix DNA-binding domain"/>
    <property type="match status" value="1"/>
</dbReference>
<feature type="domain" description="RNA polymerase sigma factor 70 region 4 type 2" evidence="6">
    <location>
        <begin position="131"/>
        <end position="180"/>
    </location>
</feature>
<organism evidence="7 8">
    <name type="scientific">Pedobacter caeni</name>
    <dbReference type="NCBI Taxonomy" id="288992"/>
    <lineage>
        <taxon>Bacteria</taxon>
        <taxon>Pseudomonadati</taxon>
        <taxon>Bacteroidota</taxon>
        <taxon>Sphingobacteriia</taxon>
        <taxon>Sphingobacteriales</taxon>
        <taxon>Sphingobacteriaceae</taxon>
        <taxon>Pedobacter</taxon>
    </lineage>
</organism>
<name>A0A1M5BS26_9SPHI</name>
<dbReference type="InterPro" id="IPR014284">
    <property type="entry name" value="RNA_pol_sigma-70_dom"/>
</dbReference>
<protein>
    <submittedName>
        <fullName evidence="7">RNA polymerase sigma-70 factor, ECF subfamily</fullName>
    </submittedName>
</protein>
<reference evidence="8" key="1">
    <citation type="submission" date="2016-11" db="EMBL/GenBank/DDBJ databases">
        <authorList>
            <person name="Varghese N."/>
            <person name="Submissions S."/>
        </authorList>
    </citation>
    <scope>NUCLEOTIDE SEQUENCE [LARGE SCALE GENOMIC DNA]</scope>
    <source>
        <strain evidence="8">DSM 16990</strain>
    </source>
</reference>
<accession>A0A1M5BS26</accession>
<dbReference type="NCBIfam" id="TIGR02985">
    <property type="entry name" value="Sig70_bacteroi1"/>
    <property type="match status" value="1"/>
</dbReference>
<evidence type="ECO:0000256" key="2">
    <source>
        <dbReference type="ARBA" id="ARBA00023015"/>
    </source>
</evidence>
<dbReference type="InterPro" id="IPR013249">
    <property type="entry name" value="RNA_pol_sigma70_r4_t2"/>
</dbReference>
<dbReference type="InterPro" id="IPR007627">
    <property type="entry name" value="RNA_pol_sigma70_r2"/>
</dbReference>
<dbReference type="InterPro" id="IPR036388">
    <property type="entry name" value="WH-like_DNA-bd_sf"/>
</dbReference>
<dbReference type="STRING" id="288992.SAMN04488522_1021322"/>
<keyword evidence="8" id="KW-1185">Reference proteome</keyword>
<dbReference type="PANTHER" id="PTHR43133">
    <property type="entry name" value="RNA POLYMERASE ECF-TYPE SIGMA FACTO"/>
    <property type="match status" value="1"/>
</dbReference>
<gene>
    <name evidence="7" type="ORF">SAMN04488522_1021322</name>
</gene>